<feature type="transmembrane region" description="Helical" evidence="7">
    <location>
        <begin position="12"/>
        <end position="32"/>
    </location>
</feature>
<sequence>MFKRIKGNARGCLIYEPMWIIPASMFMTYSSLYMVKLGLSDTQIGFITSLGLVVQIFSSFISGYLTDRLGRRRALLLFDLLSWSVATLIWAISQNFWYFFVAAIINGFQKIPNTAWNCLLVEDTVPEDRPAIFTILQLISVIAGFFAPLGGLLVKRFTLVPAMRIMYLIAFVSMTFMFLGRNYATHETDIGIRKMKESAELKFKDSLKEYLDVIKEIISNKFLMVIFAVYILNNFQMTIRGTYQSMYLVQALKLDDALIAIFPTISSLAMLVLLLFVMPRLNNEHASKYMIFGFAISLIANLILVLAPPKNVLLVILSTLMASAGGIIVSPYLESSVANAIDDETRAKTFSILTVLILLFISPSGIIGGWTYSIDPRIPFILIVGTFLLCIILLWIYSRKEKPEMFLSKADKA</sequence>
<keyword evidence="4 7" id="KW-0812">Transmembrane</keyword>
<feature type="transmembrane region" description="Helical" evidence="7">
    <location>
        <begin position="131"/>
        <end position="153"/>
    </location>
</feature>
<feature type="transmembrane region" description="Helical" evidence="7">
    <location>
        <begin position="74"/>
        <end position="92"/>
    </location>
</feature>
<dbReference type="InterPro" id="IPR036259">
    <property type="entry name" value="MFS_trans_sf"/>
</dbReference>
<evidence type="ECO:0000256" key="3">
    <source>
        <dbReference type="ARBA" id="ARBA00022475"/>
    </source>
</evidence>
<keyword evidence="2" id="KW-0813">Transport</keyword>
<feature type="transmembrane region" description="Helical" evidence="7">
    <location>
        <begin position="257"/>
        <end position="277"/>
    </location>
</feature>
<dbReference type="InterPro" id="IPR050171">
    <property type="entry name" value="MFS_Transporters"/>
</dbReference>
<feature type="transmembrane region" description="Helical" evidence="7">
    <location>
        <begin position="313"/>
        <end position="333"/>
    </location>
</feature>
<evidence type="ECO:0000259" key="8">
    <source>
        <dbReference type="PROSITE" id="PS50850"/>
    </source>
</evidence>
<feature type="transmembrane region" description="Helical" evidence="7">
    <location>
        <begin position="165"/>
        <end position="184"/>
    </location>
</feature>
<evidence type="ECO:0000256" key="5">
    <source>
        <dbReference type="ARBA" id="ARBA00022989"/>
    </source>
</evidence>
<keyword evidence="3" id="KW-1003">Cell membrane</keyword>
<evidence type="ECO:0000256" key="7">
    <source>
        <dbReference type="SAM" id="Phobius"/>
    </source>
</evidence>
<dbReference type="RefSeq" id="WP_200792845.1">
    <property type="nucleotide sequence ID" value="NZ_FQVH01000053.1"/>
</dbReference>
<dbReference type="GO" id="GO:0005886">
    <property type="term" value="C:plasma membrane"/>
    <property type="evidence" value="ECO:0007669"/>
    <property type="project" value="UniProtKB-SubCell"/>
</dbReference>
<keyword evidence="6 7" id="KW-0472">Membrane</keyword>
<dbReference type="AlphaFoldDB" id="A0A1M5F1V2"/>
<dbReference type="InterPro" id="IPR020846">
    <property type="entry name" value="MFS_dom"/>
</dbReference>
<feature type="transmembrane region" description="Helical" evidence="7">
    <location>
        <begin position="353"/>
        <end position="372"/>
    </location>
</feature>
<feature type="domain" description="Major facilitator superfamily (MFS) profile" evidence="8">
    <location>
        <begin position="1"/>
        <end position="402"/>
    </location>
</feature>
<dbReference type="STRING" id="1121256.SAMN02746089_02668"/>
<protein>
    <submittedName>
        <fullName evidence="9">Major Facilitator Superfamily protein</fullName>
    </submittedName>
</protein>
<name>A0A1M5F1V2_9THEO</name>
<dbReference type="Pfam" id="PF07690">
    <property type="entry name" value="MFS_1"/>
    <property type="match status" value="1"/>
</dbReference>
<feature type="transmembrane region" description="Helical" evidence="7">
    <location>
        <begin position="218"/>
        <end position="237"/>
    </location>
</feature>
<dbReference type="PANTHER" id="PTHR23517:SF3">
    <property type="entry name" value="INTEGRAL MEMBRANE TRANSPORT PROTEIN"/>
    <property type="match status" value="1"/>
</dbReference>
<dbReference type="SUPFAM" id="SSF103473">
    <property type="entry name" value="MFS general substrate transporter"/>
    <property type="match status" value="1"/>
</dbReference>
<dbReference type="PANTHER" id="PTHR23517">
    <property type="entry name" value="RESISTANCE PROTEIN MDTM, PUTATIVE-RELATED-RELATED"/>
    <property type="match status" value="1"/>
</dbReference>
<evidence type="ECO:0000313" key="9">
    <source>
        <dbReference type="EMBL" id="SHF85520.1"/>
    </source>
</evidence>
<evidence type="ECO:0000256" key="6">
    <source>
        <dbReference type="ARBA" id="ARBA00023136"/>
    </source>
</evidence>
<evidence type="ECO:0000256" key="4">
    <source>
        <dbReference type="ARBA" id="ARBA00022692"/>
    </source>
</evidence>
<dbReference type="InterPro" id="IPR011701">
    <property type="entry name" value="MFS"/>
</dbReference>
<dbReference type="GO" id="GO:0022857">
    <property type="term" value="F:transmembrane transporter activity"/>
    <property type="evidence" value="ECO:0007669"/>
    <property type="project" value="InterPro"/>
</dbReference>
<feature type="transmembrane region" description="Helical" evidence="7">
    <location>
        <begin position="378"/>
        <end position="397"/>
    </location>
</feature>
<keyword evidence="5 7" id="KW-1133">Transmembrane helix</keyword>
<accession>A0A1M5F1V2</accession>
<evidence type="ECO:0000256" key="1">
    <source>
        <dbReference type="ARBA" id="ARBA00004651"/>
    </source>
</evidence>
<evidence type="ECO:0000256" key="2">
    <source>
        <dbReference type="ARBA" id="ARBA00022448"/>
    </source>
</evidence>
<keyword evidence="10" id="KW-1185">Reference proteome</keyword>
<proteinExistence type="predicted"/>
<feature type="transmembrane region" description="Helical" evidence="7">
    <location>
        <begin position="289"/>
        <end position="307"/>
    </location>
</feature>
<dbReference type="Proteomes" id="UP000184088">
    <property type="component" value="Unassembled WGS sequence"/>
</dbReference>
<evidence type="ECO:0000313" key="10">
    <source>
        <dbReference type="Proteomes" id="UP000184088"/>
    </source>
</evidence>
<gene>
    <name evidence="9" type="ORF">SAMN02746089_02668</name>
</gene>
<organism evidence="9 10">
    <name type="scientific">Caldanaerobius fijiensis DSM 17918</name>
    <dbReference type="NCBI Taxonomy" id="1121256"/>
    <lineage>
        <taxon>Bacteria</taxon>
        <taxon>Bacillati</taxon>
        <taxon>Bacillota</taxon>
        <taxon>Clostridia</taxon>
        <taxon>Thermoanaerobacterales</taxon>
        <taxon>Thermoanaerobacteraceae</taxon>
        <taxon>Caldanaerobius</taxon>
    </lineage>
</organism>
<reference evidence="9 10" key="1">
    <citation type="submission" date="2016-11" db="EMBL/GenBank/DDBJ databases">
        <authorList>
            <person name="Jaros S."/>
            <person name="Januszkiewicz K."/>
            <person name="Wedrychowicz H."/>
        </authorList>
    </citation>
    <scope>NUCLEOTIDE SEQUENCE [LARGE SCALE GENOMIC DNA]</scope>
    <source>
        <strain evidence="9 10">DSM 17918</strain>
    </source>
</reference>
<dbReference type="EMBL" id="FQVH01000053">
    <property type="protein sequence ID" value="SHF85520.1"/>
    <property type="molecule type" value="Genomic_DNA"/>
</dbReference>
<feature type="transmembrane region" description="Helical" evidence="7">
    <location>
        <begin position="44"/>
        <end position="65"/>
    </location>
</feature>
<comment type="subcellular location">
    <subcellularLocation>
        <location evidence="1">Cell membrane</location>
        <topology evidence="1">Multi-pass membrane protein</topology>
    </subcellularLocation>
</comment>
<dbReference type="Gene3D" id="1.20.1250.20">
    <property type="entry name" value="MFS general substrate transporter like domains"/>
    <property type="match status" value="2"/>
</dbReference>
<feature type="transmembrane region" description="Helical" evidence="7">
    <location>
        <begin position="98"/>
        <end position="119"/>
    </location>
</feature>
<dbReference type="PROSITE" id="PS50850">
    <property type="entry name" value="MFS"/>
    <property type="match status" value="1"/>
</dbReference>